<dbReference type="AlphaFoldDB" id="A0A5M9MYA2"/>
<comment type="similarity">
    <text evidence="1">Belongs to the NRP synthetase family.</text>
</comment>
<dbReference type="GeneID" id="54325730"/>
<dbReference type="EMBL" id="QUQM01000001">
    <property type="protein sequence ID" value="KAA8650344.1"/>
    <property type="molecule type" value="Genomic_DNA"/>
</dbReference>
<sequence length="170" mass="18456">MEGVGVAVALDITQSMERLAIIVVSDNMSDSVTVVSTSLAQVKNSNQSCALFMSRNIKMPEGVMITHSNLSRAIKYISHCKNGLDDQSRAFDVASHSFDDAWVDILQTLPAGGCVCIRSKVRRNDLGGTIQRLTVYMVGGAVPEIMRAKWMATCHVVKAMVRLNAPSQAQ</sequence>
<dbReference type="PANTHER" id="PTHR45398">
    <property type="match status" value="1"/>
</dbReference>
<protein>
    <submittedName>
        <fullName evidence="2">Uncharacterized protein</fullName>
    </submittedName>
</protein>
<dbReference type="Proteomes" id="UP000324241">
    <property type="component" value="Unassembled WGS sequence"/>
</dbReference>
<gene>
    <name evidence="2" type="ORF">ATNIH1004_003028</name>
</gene>
<name>A0A5M9MYA2_9EURO</name>
<organism evidence="2 3">
    <name type="scientific">Aspergillus tanneri</name>
    <dbReference type="NCBI Taxonomy" id="1220188"/>
    <lineage>
        <taxon>Eukaryota</taxon>
        <taxon>Fungi</taxon>
        <taxon>Dikarya</taxon>
        <taxon>Ascomycota</taxon>
        <taxon>Pezizomycotina</taxon>
        <taxon>Eurotiomycetes</taxon>
        <taxon>Eurotiomycetidae</taxon>
        <taxon>Eurotiales</taxon>
        <taxon>Aspergillaceae</taxon>
        <taxon>Aspergillus</taxon>
        <taxon>Aspergillus subgen. Circumdati</taxon>
    </lineage>
</organism>
<dbReference type="Gene3D" id="3.40.50.12780">
    <property type="entry name" value="N-terminal domain of ligase-like"/>
    <property type="match status" value="1"/>
</dbReference>
<comment type="caution">
    <text evidence="2">The sequence shown here is derived from an EMBL/GenBank/DDBJ whole genome shotgun (WGS) entry which is preliminary data.</text>
</comment>
<dbReference type="RefSeq" id="XP_033429705.1">
    <property type="nucleotide sequence ID" value="XM_033567710.1"/>
</dbReference>
<proteinExistence type="inferred from homology"/>
<reference evidence="2 3" key="1">
    <citation type="submission" date="2019-08" db="EMBL/GenBank/DDBJ databases">
        <title>The genome sequence of a newly discovered highly antifungal drug resistant Aspergillus species, Aspergillus tanneri NIH 1004.</title>
        <authorList>
            <person name="Mounaud S."/>
            <person name="Singh I."/>
            <person name="Joardar V."/>
            <person name="Pakala S."/>
            <person name="Pakala S."/>
            <person name="Venepally P."/>
            <person name="Chung J.K."/>
            <person name="Losada L."/>
            <person name="Nierman W.C."/>
        </authorList>
    </citation>
    <scope>NUCLEOTIDE SEQUENCE [LARGE SCALE GENOMIC DNA]</scope>
    <source>
        <strain evidence="2 3">NIH1004</strain>
    </source>
</reference>
<evidence type="ECO:0000313" key="2">
    <source>
        <dbReference type="EMBL" id="KAA8650344.1"/>
    </source>
</evidence>
<dbReference type="InterPro" id="IPR042099">
    <property type="entry name" value="ANL_N_sf"/>
</dbReference>
<evidence type="ECO:0000256" key="1">
    <source>
        <dbReference type="ARBA" id="ARBA00029454"/>
    </source>
</evidence>
<dbReference type="PANTHER" id="PTHR45398:SF1">
    <property type="entry name" value="ENZYME, PUTATIVE (JCVI)-RELATED"/>
    <property type="match status" value="1"/>
</dbReference>
<accession>A0A5M9MYA2</accession>
<evidence type="ECO:0000313" key="3">
    <source>
        <dbReference type="Proteomes" id="UP000324241"/>
    </source>
</evidence>
<dbReference type="SUPFAM" id="SSF56801">
    <property type="entry name" value="Acetyl-CoA synthetase-like"/>
    <property type="match status" value="1"/>
</dbReference>